<accession>A0A0C3NHY5</accession>
<evidence type="ECO:0000313" key="11">
    <source>
        <dbReference type="Proteomes" id="UP000053257"/>
    </source>
</evidence>
<comment type="cofactor">
    <cofactor evidence="1 8">
        <name>heme</name>
        <dbReference type="ChEBI" id="CHEBI:30413"/>
    </cofactor>
</comment>
<dbReference type="Gene3D" id="1.10.630.10">
    <property type="entry name" value="Cytochrome P450"/>
    <property type="match status" value="1"/>
</dbReference>
<dbReference type="EMBL" id="KN840573">
    <property type="protein sequence ID" value="KIP04469.1"/>
    <property type="molecule type" value="Genomic_DNA"/>
</dbReference>
<dbReference type="PRINTS" id="PR00385">
    <property type="entry name" value="P450"/>
</dbReference>
<evidence type="ECO:0000256" key="3">
    <source>
        <dbReference type="ARBA" id="ARBA00010617"/>
    </source>
</evidence>
<reference evidence="10 11" key="1">
    <citation type="journal article" date="2014" name="PLoS Genet.">
        <title>Analysis of the Phlebiopsis gigantea genome, transcriptome and secretome provides insight into its pioneer colonization strategies of wood.</title>
        <authorList>
            <person name="Hori C."/>
            <person name="Ishida T."/>
            <person name="Igarashi K."/>
            <person name="Samejima M."/>
            <person name="Suzuki H."/>
            <person name="Master E."/>
            <person name="Ferreira P."/>
            <person name="Ruiz-Duenas F.J."/>
            <person name="Held B."/>
            <person name="Canessa P."/>
            <person name="Larrondo L.F."/>
            <person name="Schmoll M."/>
            <person name="Druzhinina I.S."/>
            <person name="Kubicek C.P."/>
            <person name="Gaskell J.A."/>
            <person name="Kersten P."/>
            <person name="St John F."/>
            <person name="Glasner J."/>
            <person name="Sabat G."/>
            <person name="Splinter BonDurant S."/>
            <person name="Syed K."/>
            <person name="Yadav J."/>
            <person name="Mgbeahuruike A.C."/>
            <person name="Kovalchuk A."/>
            <person name="Asiegbu F.O."/>
            <person name="Lackner G."/>
            <person name="Hoffmeister D."/>
            <person name="Rencoret J."/>
            <person name="Gutierrez A."/>
            <person name="Sun H."/>
            <person name="Lindquist E."/>
            <person name="Barry K."/>
            <person name="Riley R."/>
            <person name="Grigoriev I.V."/>
            <person name="Henrissat B."/>
            <person name="Kues U."/>
            <person name="Berka R.M."/>
            <person name="Martinez A.T."/>
            <person name="Covert S.F."/>
            <person name="Blanchette R.A."/>
            <person name="Cullen D."/>
        </authorList>
    </citation>
    <scope>NUCLEOTIDE SEQUENCE [LARGE SCALE GENOMIC DNA]</scope>
    <source>
        <strain evidence="10 11">11061_1 CR5-6</strain>
    </source>
</reference>
<dbReference type="HOGENOM" id="CLU_001570_14_10_1"/>
<dbReference type="InterPro" id="IPR017972">
    <property type="entry name" value="Cyt_P450_CS"/>
</dbReference>
<dbReference type="PANTHER" id="PTHR24305">
    <property type="entry name" value="CYTOCHROME P450"/>
    <property type="match status" value="1"/>
</dbReference>
<keyword evidence="11" id="KW-1185">Reference proteome</keyword>
<sequence>MAGDTAAALYLLAFGGLYTALRYSATFSPHVVSTSLGLTCAYTLCACATTAAYRLSPWHPLADMPGPRAWHLSSLWFSYVSYKGRRHLILDALHAQYGPFLRVGPDTISVNSPGAQHIYSGAAHMPKSESYRAPGHKRQVAMFFKQPSERLHTERKRVWSGLFTKDGVSQLLPVLEKRTYDLLQCMERRQAESPDGSIDLTECFYHWSYDFMGDMVFGGANKLELMKNGDPQNLIMGGKMAIVIVDSIGQTPWLMDLIWHLPVGGAVHRMLLLGAQMVHTRLQVKEQAPYRDLMSYLTADGKIHVDDLELDAVIAILGGSDNTSITMALAVFFLTTEPRYYEQLRAEVAAAFPDPNAPLEHDTLQQLPLLEGVVMEALRLGSPYFLPRVVPAPGAHIDGRFIPPGTVVALAAYSQQTDPANFYPDPLSFRPERWLPHGLGPETRANKAAIASFSFGPHACIAKALAYQEMRYVLARLVLTMDISPVVAFDARAFREGILNMRTTVLEEHLMVRVHRRPGVRIEGFLH</sequence>
<protein>
    <recommendedName>
        <fullName evidence="12">Cytochrome P450</fullName>
    </recommendedName>
</protein>
<evidence type="ECO:0000313" key="10">
    <source>
        <dbReference type="EMBL" id="KIP04469.1"/>
    </source>
</evidence>
<keyword evidence="6 8" id="KW-0408">Iron</keyword>
<dbReference type="GO" id="GO:0004497">
    <property type="term" value="F:monooxygenase activity"/>
    <property type="evidence" value="ECO:0007669"/>
    <property type="project" value="UniProtKB-KW"/>
</dbReference>
<evidence type="ECO:0000256" key="9">
    <source>
        <dbReference type="RuleBase" id="RU000461"/>
    </source>
</evidence>
<organism evidence="10 11">
    <name type="scientific">Phlebiopsis gigantea (strain 11061_1 CR5-6)</name>
    <name type="common">White-rot fungus</name>
    <name type="synonym">Peniophora gigantea</name>
    <dbReference type="NCBI Taxonomy" id="745531"/>
    <lineage>
        <taxon>Eukaryota</taxon>
        <taxon>Fungi</taxon>
        <taxon>Dikarya</taxon>
        <taxon>Basidiomycota</taxon>
        <taxon>Agaricomycotina</taxon>
        <taxon>Agaricomycetes</taxon>
        <taxon>Polyporales</taxon>
        <taxon>Phanerochaetaceae</taxon>
        <taxon>Phlebiopsis</taxon>
    </lineage>
</organism>
<dbReference type="InterPro" id="IPR001128">
    <property type="entry name" value="Cyt_P450"/>
</dbReference>
<dbReference type="GO" id="GO:0020037">
    <property type="term" value="F:heme binding"/>
    <property type="evidence" value="ECO:0007669"/>
    <property type="project" value="InterPro"/>
</dbReference>
<dbReference type="STRING" id="745531.A0A0C3NHY5"/>
<evidence type="ECO:0000256" key="1">
    <source>
        <dbReference type="ARBA" id="ARBA00001971"/>
    </source>
</evidence>
<evidence type="ECO:0000256" key="2">
    <source>
        <dbReference type="ARBA" id="ARBA00005179"/>
    </source>
</evidence>
<evidence type="ECO:0000256" key="7">
    <source>
        <dbReference type="ARBA" id="ARBA00023033"/>
    </source>
</evidence>
<dbReference type="InterPro" id="IPR036396">
    <property type="entry name" value="Cyt_P450_sf"/>
</dbReference>
<comment type="similarity">
    <text evidence="3 9">Belongs to the cytochrome P450 family.</text>
</comment>
<evidence type="ECO:0000256" key="6">
    <source>
        <dbReference type="ARBA" id="ARBA00023004"/>
    </source>
</evidence>
<gene>
    <name evidence="10" type="ORF">PHLGIDRAFT_193285</name>
</gene>
<feature type="binding site" description="axial binding residue" evidence="8">
    <location>
        <position position="460"/>
    </location>
    <ligand>
        <name>heme</name>
        <dbReference type="ChEBI" id="CHEBI:30413"/>
    </ligand>
    <ligandPart>
        <name>Fe</name>
        <dbReference type="ChEBI" id="CHEBI:18248"/>
    </ligandPart>
</feature>
<dbReference type="GO" id="GO:0005506">
    <property type="term" value="F:iron ion binding"/>
    <property type="evidence" value="ECO:0007669"/>
    <property type="project" value="InterPro"/>
</dbReference>
<dbReference type="AlphaFoldDB" id="A0A0C3NHY5"/>
<dbReference type="InterPro" id="IPR002403">
    <property type="entry name" value="Cyt_P450_E_grp-IV"/>
</dbReference>
<dbReference type="PRINTS" id="PR00465">
    <property type="entry name" value="EP450IV"/>
</dbReference>
<evidence type="ECO:0008006" key="12">
    <source>
        <dbReference type="Google" id="ProtNLM"/>
    </source>
</evidence>
<evidence type="ECO:0000256" key="4">
    <source>
        <dbReference type="ARBA" id="ARBA00022723"/>
    </source>
</evidence>
<dbReference type="PANTHER" id="PTHR24305:SF187">
    <property type="entry name" value="P450, PUTATIVE (EUROFUNG)-RELATED"/>
    <property type="match status" value="1"/>
</dbReference>
<keyword evidence="7 9" id="KW-0503">Monooxygenase</keyword>
<name>A0A0C3NHY5_PHLG1</name>
<evidence type="ECO:0000256" key="8">
    <source>
        <dbReference type="PIRSR" id="PIRSR602403-1"/>
    </source>
</evidence>
<dbReference type="InterPro" id="IPR050121">
    <property type="entry name" value="Cytochrome_P450_monoxygenase"/>
</dbReference>
<keyword evidence="4 8" id="KW-0479">Metal-binding</keyword>
<dbReference type="Pfam" id="PF00067">
    <property type="entry name" value="p450"/>
    <property type="match status" value="1"/>
</dbReference>
<evidence type="ECO:0000256" key="5">
    <source>
        <dbReference type="ARBA" id="ARBA00023002"/>
    </source>
</evidence>
<dbReference type="Proteomes" id="UP000053257">
    <property type="component" value="Unassembled WGS sequence"/>
</dbReference>
<dbReference type="SUPFAM" id="SSF48264">
    <property type="entry name" value="Cytochrome P450"/>
    <property type="match status" value="1"/>
</dbReference>
<dbReference type="GO" id="GO:0016705">
    <property type="term" value="F:oxidoreductase activity, acting on paired donors, with incorporation or reduction of molecular oxygen"/>
    <property type="evidence" value="ECO:0007669"/>
    <property type="project" value="InterPro"/>
</dbReference>
<keyword evidence="8 9" id="KW-0349">Heme</keyword>
<keyword evidence="5 9" id="KW-0560">Oxidoreductase</keyword>
<dbReference type="PROSITE" id="PS00086">
    <property type="entry name" value="CYTOCHROME_P450"/>
    <property type="match status" value="1"/>
</dbReference>
<proteinExistence type="inferred from homology"/>
<dbReference type="OrthoDB" id="6692864at2759"/>
<comment type="pathway">
    <text evidence="2">Secondary metabolite biosynthesis.</text>
</comment>